<dbReference type="GO" id="GO:0005524">
    <property type="term" value="F:ATP binding"/>
    <property type="evidence" value="ECO:0007669"/>
    <property type="project" value="UniProtKB-KW"/>
</dbReference>
<dbReference type="FunFam" id="3.30.420.40:FF:000071">
    <property type="entry name" value="Molecular chaperone DnaK"/>
    <property type="match status" value="1"/>
</dbReference>
<dbReference type="InterPro" id="IPR018181">
    <property type="entry name" value="Heat_shock_70_CS"/>
</dbReference>
<protein>
    <submittedName>
        <fullName evidence="6">Heat shock protein Hsp70</fullName>
    </submittedName>
</protein>
<dbReference type="PRINTS" id="PR00301">
    <property type="entry name" value="HEATSHOCK70"/>
</dbReference>
<evidence type="ECO:0000256" key="2">
    <source>
        <dbReference type="ARBA" id="ARBA00022741"/>
    </source>
</evidence>
<dbReference type="PANTHER" id="PTHR19375">
    <property type="entry name" value="HEAT SHOCK PROTEIN 70KDA"/>
    <property type="match status" value="1"/>
</dbReference>
<dbReference type="Gene3D" id="3.90.640.10">
    <property type="entry name" value="Actin, Chain A, domain 4"/>
    <property type="match status" value="1"/>
</dbReference>
<dbReference type="PROSITE" id="PS00297">
    <property type="entry name" value="HSP70_1"/>
    <property type="match status" value="1"/>
</dbReference>
<dbReference type="AlphaFoldDB" id="W4LYZ2"/>
<evidence type="ECO:0000313" key="7">
    <source>
        <dbReference type="Proteomes" id="UP000019141"/>
    </source>
</evidence>
<name>W4LYZ2_ENTF1</name>
<dbReference type="Proteomes" id="UP000019141">
    <property type="component" value="Unassembled WGS sequence"/>
</dbReference>
<organism evidence="6 7">
    <name type="scientific">Entotheonella factor</name>
    <dbReference type="NCBI Taxonomy" id="1429438"/>
    <lineage>
        <taxon>Bacteria</taxon>
        <taxon>Pseudomonadati</taxon>
        <taxon>Nitrospinota/Tectimicrobiota group</taxon>
        <taxon>Candidatus Tectimicrobiota</taxon>
        <taxon>Candidatus Entotheonellia</taxon>
        <taxon>Candidatus Entotheonellales</taxon>
        <taxon>Candidatus Entotheonellaceae</taxon>
        <taxon>Candidatus Entotheonella</taxon>
    </lineage>
</organism>
<evidence type="ECO:0000256" key="5">
    <source>
        <dbReference type="RuleBase" id="RU003322"/>
    </source>
</evidence>
<dbReference type="SUPFAM" id="SSF53067">
    <property type="entry name" value="Actin-like ATPase domain"/>
    <property type="match status" value="2"/>
</dbReference>
<dbReference type="PATRIC" id="fig|1429438.4.peg.535"/>
<dbReference type="SUPFAM" id="SSF100920">
    <property type="entry name" value="Heat shock protein 70kD (HSP70), peptide-binding domain"/>
    <property type="match status" value="1"/>
</dbReference>
<dbReference type="EMBL" id="AZHW01000092">
    <property type="protein sequence ID" value="ETX02961.1"/>
    <property type="molecule type" value="Genomic_DNA"/>
</dbReference>
<dbReference type="InterPro" id="IPR029047">
    <property type="entry name" value="HSP70_peptide-bd_sf"/>
</dbReference>
<keyword evidence="6" id="KW-0346">Stress response</keyword>
<keyword evidence="2 5" id="KW-0547">Nucleotide-binding</keyword>
<keyword evidence="7" id="KW-1185">Reference proteome</keyword>
<dbReference type="PROSITE" id="PS00329">
    <property type="entry name" value="HSP70_2"/>
    <property type="match status" value="1"/>
</dbReference>
<comment type="caution">
    <text evidence="6">The sequence shown here is derived from an EMBL/GenBank/DDBJ whole genome shotgun (WGS) entry which is preliminary data.</text>
</comment>
<evidence type="ECO:0000313" key="6">
    <source>
        <dbReference type="EMBL" id="ETX02961.1"/>
    </source>
</evidence>
<gene>
    <name evidence="6" type="ORF">ETSY1_01770</name>
</gene>
<dbReference type="Gene3D" id="2.60.34.10">
    <property type="entry name" value="Substrate Binding Domain Of DNAk, Chain A, domain 1"/>
    <property type="match status" value="1"/>
</dbReference>
<accession>W4LYZ2</accession>
<dbReference type="FunFam" id="3.90.640.10:FF:000003">
    <property type="entry name" value="Molecular chaperone DnaK"/>
    <property type="match status" value="1"/>
</dbReference>
<dbReference type="InterPro" id="IPR043129">
    <property type="entry name" value="ATPase_NBD"/>
</dbReference>
<reference evidence="6 7" key="1">
    <citation type="journal article" date="2014" name="Nature">
        <title>An environmental bacterial taxon with a large and distinct metabolic repertoire.</title>
        <authorList>
            <person name="Wilson M.C."/>
            <person name="Mori T."/>
            <person name="Ruckert C."/>
            <person name="Uria A.R."/>
            <person name="Helf M.J."/>
            <person name="Takada K."/>
            <person name="Gernert C."/>
            <person name="Steffens U.A."/>
            <person name="Heycke N."/>
            <person name="Schmitt S."/>
            <person name="Rinke C."/>
            <person name="Helfrich E.J."/>
            <person name="Brachmann A.O."/>
            <person name="Gurgui C."/>
            <person name="Wakimoto T."/>
            <person name="Kracht M."/>
            <person name="Crusemann M."/>
            <person name="Hentschel U."/>
            <person name="Abe I."/>
            <person name="Matsunaga S."/>
            <person name="Kalinowski J."/>
            <person name="Takeyama H."/>
            <person name="Piel J."/>
        </authorList>
    </citation>
    <scope>NUCLEOTIDE SEQUENCE [LARGE SCALE GENOMIC DNA]</scope>
    <source>
        <strain evidence="7">TSY1</strain>
    </source>
</reference>
<dbReference type="Gene3D" id="3.30.420.40">
    <property type="match status" value="2"/>
</dbReference>
<dbReference type="HOGENOM" id="CLU_005965_2_4_7"/>
<comment type="similarity">
    <text evidence="1 5">Belongs to the heat shock protein 70 family.</text>
</comment>
<evidence type="ECO:0000256" key="1">
    <source>
        <dbReference type="ARBA" id="ARBA00007381"/>
    </source>
</evidence>
<keyword evidence="4" id="KW-0143">Chaperone</keyword>
<sequence>MDIIVGIDLGTTNSEIAYIKDDQPYVIADETGDTILPSVVGLSEDGRLLVGHAARNQLLLAPERSVKSIKRRMGEDTTVSLGGQVYTPQEISAMILRTLRKRAERHLGTAVGKAVITVPAYFNDAQRQATREAGELAGLEVVRIINEPTAASLTYDTDQWNLKRLLVYDLGGGTFDVSIVQVQEGVVEVLSSHGDTQLGGDDFDALLAEHIMQHFENEQQFDLREVPVARARVLRAAEEAKKQLSVSPFAEIQEEYIAEKEGTPLHLTMEIARHEFDDLVRPLLDKTITCVGQALDDAKLNPVQLDQVLLVGGSTRSPIVTEMLEERLHQPARQEVDPDLCVALGAGVQAAIINGQDIGPVLVDITPHSLGIRCLGTVGGLFTDSMFSRIITRNSPLPISRSEGYQTAVDGQETVDIEIYQGEHDDARMNTLVGEFMVEGLARVPAGNEVLVHMNLTLDGILQVTATEKQTGLQRQVRIENALTRFQHDARDEAQRRLDALFGDDDDMALDTEFRSIDASEPSDDAADATMSPSMAEAQALIEKAERLLPGVDEDVKADLDALLTQLRDAMNARDMSDIETRSDELSDLLFYLEDV</sequence>
<evidence type="ECO:0000256" key="4">
    <source>
        <dbReference type="ARBA" id="ARBA00023186"/>
    </source>
</evidence>
<dbReference type="Pfam" id="PF00012">
    <property type="entry name" value="HSP70"/>
    <property type="match status" value="1"/>
</dbReference>
<evidence type="ECO:0000256" key="3">
    <source>
        <dbReference type="ARBA" id="ARBA00022840"/>
    </source>
</evidence>
<keyword evidence="3 5" id="KW-0067">ATP-binding</keyword>
<dbReference type="GO" id="GO:0140662">
    <property type="term" value="F:ATP-dependent protein folding chaperone"/>
    <property type="evidence" value="ECO:0007669"/>
    <property type="project" value="InterPro"/>
</dbReference>
<dbReference type="InterPro" id="IPR013126">
    <property type="entry name" value="Hsp_70_fam"/>
</dbReference>
<proteinExistence type="inferred from homology"/>